<dbReference type="SMART" id="SM00965">
    <property type="entry name" value="STN"/>
    <property type="match status" value="1"/>
</dbReference>
<keyword evidence="3" id="KW-0472">Membrane</keyword>
<keyword evidence="4" id="KW-0998">Cell outer membrane</keyword>
<dbReference type="RefSeq" id="WP_168880296.1">
    <property type="nucleotide sequence ID" value="NZ_JABAIL010000001.1"/>
</dbReference>
<evidence type="ECO:0000256" key="4">
    <source>
        <dbReference type="ARBA" id="ARBA00023237"/>
    </source>
</evidence>
<accession>A0A7X8SG38</accession>
<feature type="region of interest" description="Disordered" evidence="5">
    <location>
        <begin position="418"/>
        <end position="451"/>
    </location>
</feature>
<dbReference type="SUPFAM" id="SSF56935">
    <property type="entry name" value="Porins"/>
    <property type="match status" value="1"/>
</dbReference>
<evidence type="ECO:0000313" key="9">
    <source>
        <dbReference type="Proteomes" id="UP000585050"/>
    </source>
</evidence>
<dbReference type="GO" id="GO:0009279">
    <property type="term" value="C:cell outer membrane"/>
    <property type="evidence" value="ECO:0007669"/>
    <property type="project" value="UniProtKB-SubCell"/>
</dbReference>
<evidence type="ECO:0000256" key="3">
    <source>
        <dbReference type="ARBA" id="ARBA00023136"/>
    </source>
</evidence>
<feature type="compositionally biased region" description="Polar residues" evidence="5">
    <location>
        <begin position="441"/>
        <end position="451"/>
    </location>
</feature>
<evidence type="ECO:0000256" key="5">
    <source>
        <dbReference type="SAM" id="MobiDB-lite"/>
    </source>
</evidence>
<dbReference type="InterPro" id="IPR008969">
    <property type="entry name" value="CarboxyPept-like_regulatory"/>
</dbReference>
<evidence type="ECO:0000256" key="2">
    <source>
        <dbReference type="ARBA" id="ARBA00022448"/>
    </source>
</evidence>
<proteinExistence type="predicted"/>
<comment type="caution">
    <text evidence="8">The sequence shown here is derived from an EMBL/GenBank/DDBJ whole genome shotgun (WGS) entry which is preliminary data.</text>
</comment>
<dbReference type="Pfam" id="PF07715">
    <property type="entry name" value="Plug"/>
    <property type="match status" value="1"/>
</dbReference>
<keyword evidence="9" id="KW-1185">Reference proteome</keyword>
<dbReference type="SUPFAM" id="SSF49464">
    <property type="entry name" value="Carboxypeptidase regulatory domain-like"/>
    <property type="match status" value="1"/>
</dbReference>
<name>A0A7X8SG38_9BACT</name>
<sequence length="865" mass="98799">MRFLCKKYLLTTFLLLYTLFTYAQENRLNTTYNHAPIKEALKQVESTFHVFLSYSEKSVDNKFVSATLKNADLHTALTQILSGYSLSYEIVDEEFIVIKKPQFPKKKINGVVIDEEGNPMPYASIIMGNKHASTKNDGSFQLSITGNNQESLRFNFLGYNPVGLAFADLPLDTTVVIQLSRNVEELPELVYEKQLNEVATINQSESQGKNVKNSGIGNLPISSTENIYYAVKLLPSVSTTGFSSAMQVRGGETDQNLTLIDNYPMYQLDHYFGLENVINPDITSSATLYAGGYDCLYGARVSSILDIGLKDPPLNYMEGNVGVSLLGYKGYLSLPIVRGKLAVYGTFRQYHGAVEKYLYDRAAETEIDNSDDAPDNIYQQTITPDINYHDANAKIVYQLNDFNKLSLSYLNSQDNYSTSYNLVPKNPPTNPSRPNAPAQRPSPTNSDDRSWTNNAFSLNWKGEFEKWSSHVYATYSQNDRTSYKVYHLKDSSSRRPIRKTQASNQNVQDFSLHSDQSIYFGKNSLDVGAIYTNYNVFKESQPSSFFLNEVDSLSQSNTLGVYGQYNLTLGRLRLTAGSRVWYYQPTQKPYIAPRIQGNLPIDQKGKFNVKFSAGRYYQFIRELSDELTYDSYWIISDEVNVPVITSNHYIGGFTASLNRHSFDIEGYLKQSTGEMSDLIFRNPVYFHKYVGDGNSYGLDFIYEFNHKRWYNYVSYGYNQYHKQYTPKETESKQTHILQLASMYQRKRWKVGLTWVLKDVSYDFNNLVDIPTMPDNPRENAPSNTLNAPTPYDVPLYHRLDFSSQYNFKLGRRVKGEVVLTIYDLYNQKNTEERQVTSVGNNSYEYILTDVSQLGILPNLSFNVIF</sequence>
<keyword evidence="2" id="KW-0813">Transport</keyword>
<evidence type="ECO:0000256" key="1">
    <source>
        <dbReference type="ARBA" id="ARBA00004442"/>
    </source>
</evidence>
<keyword evidence="6" id="KW-0732">Signal</keyword>
<comment type="subcellular location">
    <subcellularLocation>
        <location evidence="1">Cell outer membrane</location>
    </subcellularLocation>
</comment>
<reference evidence="8 9" key="1">
    <citation type="submission" date="2020-04" db="EMBL/GenBank/DDBJ databases">
        <title>Flammeovirga sp. SR4, a novel species isolated from seawater.</title>
        <authorList>
            <person name="Wang X."/>
        </authorList>
    </citation>
    <scope>NUCLEOTIDE SEQUENCE [LARGE SCALE GENOMIC DNA]</scope>
    <source>
        <strain evidence="8 9">SR4</strain>
    </source>
</reference>
<dbReference type="InterPro" id="IPR011662">
    <property type="entry name" value="Secretin/TonB_short_N"/>
</dbReference>
<dbReference type="Gene3D" id="2.40.170.20">
    <property type="entry name" value="TonB-dependent receptor, beta-barrel domain"/>
    <property type="match status" value="1"/>
</dbReference>
<dbReference type="AlphaFoldDB" id="A0A7X8SG38"/>
<feature type="signal peptide" evidence="6">
    <location>
        <begin position="1"/>
        <end position="23"/>
    </location>
</feature>
<dbReference type="Proteomes" id="UP000585050">
    <property type="component" value="Unassembled WGS sequence"/>
</dbReference>
<dbReference type="InterPro" id="IPR012910">
    <property type="entry name" value="Plug_dom"/>
</dbReference>
<dbReference type="Gene3D" id="3.55.50.30">
    <property type="match status" value="1"/>
</dbReference>
<feature type="chain" id="PRO_5030994940" evidence="6">
    <location>
        <begin position="24"/>
        <end position="865"/>
    </location>
</feature>
<feature type="domain" description="Secretin/TonB short N-terminal" evidence="7">
    <location>
        <begin position="50"/>
        <end position="100"/>
    </location>
</feature>
<evidence type="ECO:0000259" key="7">
    <source>
        <dbReference type="SMART" id="SM00965"/>
    </source>
</evidence>
<dbReference type="InterPro" id="IPR036942">
    <property type="entry name" value="Beta-barrel_TonB_sf"/>
</dbReference>
<gene>
    <name evidence="8" type="ORF">HGP29_00180</name>
</gene>
<keyword evidence="8" id="KW-0675">Receptor</keyword>
<dbReference type="EMBL" id="JABAIL010000001">
    <property type="protein sequence ID" value="NLR89601.1"/>
    <property type="molecule type" value="Genomic_DNA"/>
</dbReference>
<protein>
    <submittedName>
        <fullName evidence="8">TonB-dependent receptor plug domain-containing protein</fullName>
    </submittedName>
</protein>
<evidence type="ECO:0000313" key="8">
    <source>
        <dbReference type="EMBL" id="NLR89601.1"/>
    </source>
</evidence>
<organism evidence="8 9">
    <name type="scientific">Flammeovirga agarivorans</name>
    <dbReference type="NCBI Taxonomy" id="2726742"/>
    <lineage>
        <taxon>Bacteria</taxon>
        <taxon>Pseudomonadati</taxon>
        <taxon>Bacteroidota</taxon>
        <taxon>Cytophagia</taxon>
        <taxon>Cytophagales</taxon>
        <taxon>Flammeovirgaceae</taxon>
        <taxon>Flammeovirga</taxon>
    </lineage>
</organism>
<evidence type="ECO:0000256" key="6">
    <source>
        <dbReference type="SAM" id="SignalP"/>
    </source>
</evidence>